<gene>
    <name evidence="1" type="ORF">DPMN_147339</name>
</gene>
<proteinExistence type="predicted"/>
<protein>
    <submittedName>
        <fullName evidence="1">Uncharacterized protein</fullName>
    </submittedName>
</protein>
<evidence type="ECO:0000313" key="2">
    <source>
        <dbReference type="Proteomes" id="UP000828390"/>
    </source>
</evidence>
<comment type="caution">
    <text evidence="1">The sequence shown here is derived from an EMBL/GenBank/DDBJ whole genome shotgun (WGS) entry which is preliminary data.</text>
</comment>
<reference evidence="1" key="1">
    <citation type="journal article" date="2019" name="bioRxiv">
        <title>The Genome of the Zebra Mussel, Dreissena polymorpha: A Resource for Invasive Species Research.</title>
        <authorList>
            <person name="McCartney M.A."/>
            <person name="Auch B."/>
            <person name="Kono T."/>
            <person name="Mallez S."/>
            <person name="Zhang Y."/>
            <person name="Obille A."/>
            <person name="Becker A."/>
            <person name="Abrahante J.E."/>
            <person name="Garbe J."/>
            <person name="Badalamenti J.P."/>
            <person name="Herman A."/>
            <person name="Mangelson H."/>
            <person name="Liachko I."/>
            <person name="Sullivan S."/>
            <person name="Sone E.D."/>
            <person name="Koren S."/>
            <person name="Silverstein K.A.T."/>
            <person name="Beckman K.B."/>
            <person name="Gohl D.M."/>
        </authorList>
    </citation>
    <scope>NUCLEOTIDE SEQUENCE</scope>
    <source>
        <strain evidence="1">Duluth1</strain>
        <tissue evidence="1">Whole animal</tissue>
    </source>
</reference>
<evidence type="ECO:0000313" key="1">
    <source>
        <dbReference type="EMBL" id="KAH3793817.1"/>
    </source>
</evidence>
<sequence>MRFAGDQGVRYGPWRVQGKALLGGPGGDAHRKLHDFSDFEGFHNHLSSMSRLILS</sequence>
<dbReference type="EMBL" id="JAIWYP010000007">
    <property type="protein sequence ID" value="KAH3793817.1"/>
    <property type="molecule type" value="Genomic_DNA"/>
</dbReference>
<reference evidence="1" key="2">
    <citation type="submission" date="2020-11" db="EMBL/GenBank/DDBJ databases">
        <authorList>
            <person name="McCartney M.A."/>
            <person name="Auch B."/>
            <person name="Kono T."/>
            <person name="Mallez S."/>
            <person name="Becker A."/>
            <person name="Gohl D.M."/>
            <person name="Silverstein K.A.T."/>
            <person name="Koren S."/>
            <person name="Bechman K.B."/>
            <person name="Herman A."/>
            <person name="Abrahante J.E."/>
            <person name="Garbe J."/>
        </authorList>
    </citation>
    <scope>NUCLEOTIDE SEQUENCE</scope>
    <source>
        <strain evidence="1">Duluth1</strain>
        <tissue evidence="1">Whole animal</tissue>
    </source>
</reference>
<organism evidence="1 2">
    <name type="scientific">Dreissena polymorpha</name>
    <name type="common">Zebra mussel</name>
    <name type="synonym">Mytilus polymorpha</name>
    <dbReference type="NCBI Taxonomy" id="45954"/>
    <lineage>
        <taxon>Eukaryota</taxon>
        <taxon>Metazoa</taxon>
        <taxon>Spiralia</taxon>
        <taxon>Lophotrochozoa</taxon>
        <taxon>Mollusca</taxon>
        <taxon>Bivalvia</taxon>
        <taxon>Autobranchia</taxon>
        <taxon>Heteroconchia</taxon>
        <taxon>Euheterodonta</taxon>
        <taxon>Imparidentia</taxon>
        <taxon>Neoheterodontei</taxon>
        <taxon>Myida</taxon>
        <taxon>Dreissenoidea</taxon>
        <taxon>Dreissenidae</taxon>
        <taxon>Dreissena</taxon>
    </lineage>
</organism>
<dbReference type="AlphaFoldDB" id="A0A9D4FDJ1"/>
<dbReference type="Proteomes" id="UP000828390">
    <property type="component" value="Unassembled WGS sequence"/>
</dbReference>
<name>A0A9D4FDJ1_DREPO</name>
<keyword evidence="2" id="KW-1185">Reference proteome</keyword>
<accession>A0A9D4FDJ1</accession>